<dbReference type="InterPro" id="IPR050768">
    <property type="entry name" value="UPF0353/GerABKA_families"/>
</dbReference>
<keyword evidence="4" id="KW-1185">Reference proteome</keyword>
<dbReference type="EMBL" id="CP018632">
    <property type="protein sequence ID" value="ASJ75513.1"/>
    <property type="molecule type" value="Genomic_DNA"/>
</dbReference>
<sequence length="340" mass="37482">MSWLQDIIWLMPWVFWLLPLPLLVYFLAPVRQVTQGRALRVPDATLYENLSTEQVRGGLRQGLRILLLTLAWIALLLATARPQSYGEPVGIPVSGRDLMLCIDISGSMREADLYAGNTRATRMSVVKQVARDFVARRTGDRIGLVMFGSQAYLQTPLTRDHDTVQHFLAEAAVGLAGRSTAIGDAIGLAVKRLRDRPEAARVIILLTDGENSAGVIEPLEAASLAAQNNIRIHSIGVGADAQANLFNAPFGGARSELDETTLRAISDATGGQYFRARNQQELTSIYRQIDRLEPTDEEGNDFRPLQELFFWPLSAALFLSILWVLAGSLPHGARRAVMRP</sequence>
<dbReference type="Proteomes" id="UP000250079">
    <property type="component" value="Chromosome"/>
</dbReference>
<evidence type="ECO:0000313" key="4">
    <source>
        <dbReference type="Proteomes" id="UP000250079"/>
    </source>
</evidence>
<dbReference type="PANTHER" id="PTHR22550:SF18">
    <property type="entry name" value="VWFA DOMAIN-CONTAINING PROTEIN"/>
    <property type="match status" value="1"/>
</dbReference>
<dbReference type="SMART" id="SM00327">
    <property type="entry name" value="VWA"/>
    <property type="match status" value="1"/>
</dbReference>
<evidence type="ECO:0000313" key="3">
    <source>
        <dbReference type="EMBL" id="ASJ75513.1"/>
    </source>
</evidence>
<dbReference type="CDD" id="cd01467">
    <property type="entry name" value="vWA_BatA_type"/>
    <property type="match status" value="1"/>
</dbReference>
<name>A0A2Z2NW94_9GAMM</name>
<evidence type="ECO:0000256" key="1">
    <source>
        <dbReference type="SAM" id="Phobius"/>
    </source>
</evidence>
<keyword evidence="1" id="KW-1133">Transmembrane helix</keyword>
<keyword evidence="1" id="KW-0472">Membrane</keyword>
<proteinExistence type="predicted"/>
<gene>
    <name evidence="3" type="ORF">IMCC3135_27290</name>
</gene>
<dbReference type="Pfam" id="PF00092">
    <property type="entry name" value="VWA"/>
    <property type="match status" value="1"/>
</dbReference>
<dbReference type="InterPro" id="IPR036465">
    <property type="entry name" value="vWFA_dom_sf"/>
</dbReference>
<keyword evidence="1" id="KW-0812">Transmembrane</keyword>
<protein>
    <recommendedName>
        <fullName evidence="2">VWFA domain-containing protein</fullName>
    </recommendedName>
</protein>
<dbReference type="PROSITE" id="PS50234">
    <property type="entry name" value="VWFA"/>
    <property type="match status" value="1"/>
</dbReference>
<organism evidence="3 4">
    <name type="scientific">Granulosicoccus antarcticus IMCC3135</name>
    <dbReference type="NCBI Taxonomy" id="1192854"/>
    <lineage>
        <taxon>Bacteria</taxon>
        <taxon>Pseudomonadati</taxon>
        <taxon>Pseudomonadota</taxon>
        <taxon>Gammaproteobacteria</taxon>
        <taxon>Chromatiales</taxon>
        <taxon>Granulosicoccaceae</taxon>
        <taxon>Granulosicoccus</taxon>
    </lineage>
</organism>
<dbReference type="SUPFAM" id="SSF53300">
    <property type="entry name" value="vWA-like"/>
    <property type="match status" value="1"/>
</dbReference>
<dbReference type="InterPro" id="IPR033881">
    <property type="entry name" value="vWA_BatA_type"/>
</dbReference>
<dbReference type="Gene3D" id="3.40.50.410">
    <property type="entry name" value="von Willebrand factor, type A domain"/>
    <property type="match status" value="1"/>
</dbReference>
<feature type="domain" description="VWFA" evidence="2">
    <location>
        <begin position="97"/>
        <end position="289"/>
    </location>
</feature>
<dbReference type="PANTHER" id="PTHR22550">
    <property type="entry name" value="SPORE GERMINATION PROTEIN"/>
    <property type="match status" value="1"/>
</dbReference>
<dbReference type="KEGG" id="gai:IMCC3135_27290"/>
<evidence type="ECO:0000259" key="2">
    <source>
        <dbReference type="PROSITE" id="PS50234"/>
    </source>
</evidence>
<reference evidence="3 4" key="1">
    <citation type="submission" date="2016-12" db="EMBL/GenBank/DDBJ databases">
        <authorList>
            <person name="Song W.-J."/>
            <person name="Kurnit D.M."/>
        </authorList>
    </citation>
    <scope>NUCLEOTIDE SEQUENCE [LARGE SCALE GENOMIC DNA]</scope>
    <source>
        <strain evidence="3 4">IMCC3135</strain>
    </source>
</reference>
<feature type="transmembrane region" description="Helical" evidence="1">
    <location>
        <begin position="308"/>
        <end position="329"/>
    </location>
</feature>
<accession>A0A2Z2NW94</accession>
<dbReference type="RefSeq" id="WP_236994668.1">
    <property type="nucleotide sequence ID" value="NZ_CP018632.1"/>
</dbReference>
<dbReference type="InterPro" id="IPR002035">
    <property type="entry name" value="VWF_A"/>
</dbReference>
<dbReference type="AlphaFoldDB" id="A0A2Z2NW94"/>
<feature type="transmembrane region" description="Helical" evidence="1">
    <location>
        <begin position="6"/>
        <end position="28"/>
    </location>
</feature>